<evidence type="ECO:0000256" key="1">
    <source>
        <dbReference type="PROSITE-ProRule" id="PRU00285"/>
    </source>
</evidence>
<dbReference type="PANTHER" id="PTHR11527">
    <property type="entry name" value="HEAT-SHOCK PROTEIN 20 FAMILY MEMBER"/>
    <property type="match status" value="1"/>
</dbReference>
<proteinExistence type="inferred from homology"/>
<gene>
    <name evidence="4" type="ORF">E1283_34810</name>
</gene>
<evidence type="ECO:0000313" key="5">
    <source>
        <dbReference type="Proteomes" id="UP000295345"/>
    </source>
</evidence>
<comment type="similarity">
    <text evidence="1 2">Belongs to the small heat shock protein (HSP20) family.</text>
</comment>
<feature type="domain" description="SHSP" evidence="3">
    <location>
        <begin position="45"/>
        <end position="156"/>
    </location>
</feature>
<dbReference type="Pfam" id="PF00011">
    <property type="entry name" value="HSP20"/>
    <property type="match status" value="1"/>
</dbReference>
<dbReference type="PROSITE" id="PS01031">
    <property type="entry name" value="SHSP"/>
    <property type="match status" value="1"/>
</dbReference>
<dbReference type="Proteomes" id="UP000295345">
    <property type="component" value="Unassembled WGS sequence"/>
</dbReference>
<dbReference type="InterPro" id="IPR002068">
    <property type="entry name" value="A-crystallin/Hsp20_dom"/>
</dbReference>
<dbReference type="SUPFAM" id="SSF49764">
    <property type="entry name" value="HSP20-like chaperones"/>
    <property type="match status" value="1"/>
</dbReference>
<sequence length="157" mass="17504">MTLPMRRQRPVIDGRRFWGRDTMSEFDDLFNRMGTLLESTVGGGLARPTAWAPLADLTELDDAYLVECELPGIRREDIDIELDERQLVISGEFAEQERKGTLHRGTRRTGRFAYRTMLPGQVNAEGVTATLSDGLLTVRIPKAAGTGTRHIEVTDGS</sequence>
<comment type="caution">
    <text evidence="4">The sequence shown here is derived from an EMBL/GenBank/DDBJ whole genome shotgun (WGS) entry which is preliminary data.</text>
</comment>
<protein>
    <submittedName>
        <fullName evidence="4">Hsp20/alpha crystallin family protein</fullName>
    </submittedName>
</protein>
<evidence type="ECO:0000259" key="3">
    <source>
        <dbReference type="PROSITE" id="PS01031"/>
    </source>
</evidence>
<reference evidence="4 5" key="1">
    <citation type="submission" date="2019-03" db="EMBL/GenBank/DDBJ databases">
        <title>Draft genome sequences of novel Actinobacteria.</title>
        <authorList>
            <person name="Sahin N."/>
            <person name="Ay H."/>
            <person name="Saygin H."/>
        </authorList>
    </citation>
    <scope>NUCLEOTIDE SEQUENCE [LARGE SCALE GENOMIC DNA]</scope>
    <source>
        <strain evidence="4 5">DSM 41900</strain>
    </source>
</reference>
<accession>A0A4R4SIY8</accession>
<dbReference type="CDD" id="cd06464">
    <property type="entry name" value="ACD_sHsps-like"/>
    <property type="match status" value="1"/>
</dbReference>
<dbReference type="EMBL" id="SMKI01000696">
    <property type="protein sequence ID" value="TDC61992.1"/>
    <property type="molecule type" value="Genomic_DNA"/>
</dbReference>
<dbReference type="Gene3D" id="2.60.40.790">
    <property type="match status" value="1"/>
</dbReference>
<organism evidence="4 5">
    <name type="scientific">Streptomyces hainanensis</name>
    <dbReference type="NCBI Taxonomy" id="402648"/>
    <lineage>
        <taxon>Bacteria</taxon>
        <taxon>Bacillati</taxon>
        <taxon>Actinomycetota</taxon>
        <taxon>Actinomycetes</taxon>
        <taxon>Kitasatosporales</taxon>
        <taxon>Streptomycetaceae</taxon>
        <taxon>Streptomyces</taxon>
    </lineage>
</organism>
<keyword evidence="5" id="KW-1185">Reference proteome</keyword>
<name>A0A4R4SIY8_9ACTN</name>
<evidence type="ECO:0000256" key="2">
    <source>
        <dbReference type="RuleBase" id="RU003616"/>
    </source>
</evidence>
<dbReference type="InterPro" id="IPR008978">
    <property type="entry name" value="HSP20-like_chaperone"/>
</dbReference>
<dbReference type="AlphaFoldDB" id="A0A4R4SIY8"/>
<evidence type="ECO:0000313" key="4">
    <source>
        <dbReference type="EMBL" id="TDC61992.1"/>
    </source>
</evidence>
<dbReference type="OrthoDB" id="9809760at2"/>
<dbReference type="RefSeq" id="WP_132822167.1">
    <property type="nucleotide sequence ID" value="NZ_SMKI01000696.1"/>
</dbReference>
<dbReference type="InterPro" id="IPR031107">
    <property type="entry name" value="Small_HSP"/>
</dbReference>